<dbReference type="GO" id="GO:0005829">
    <property type="term" value="C:cytosol"/>
    <property type="evidence" value="ECO:0007669"/>
    <property type="project" value="TreeGrafter"/>
</dbReference>
<dbReference type="GO" id="GO:0004527">
    <property type="term" value="F:exonuclease activity"/>
    <property type="evidence" value="ECO:0007669"/>
    <property type="project" value="UniProtKB-KW"/>
</dbReference>
<dbReference type="Pfam" id="PF00580">
    <property type="entry name" value="UvrD-helicase"/>
    <property type="match status" value="1"/>
</dbReference>
<evidence type="ECO:0000259" key="15">
    <source>
        <dbReference type="PROSITE" id="PS51198"/>
    </source>
</evidence>
<proteinExistence type="predicted"/>
<dbReference type="InterPro" id="IPR011604">
    <property type="entry name" value="PDDEXK-like_dom_sf"/>
</dbReference>
<keyword evidence="4 14" id="KW-0378">Hydrolase</keyword>
<evidence type="ECO:0000313" key="17">
    <source>
        <dbReference type="EMBL" id="CDC72709.1"/>
    </source>
</evidence>
<dbReference type="Proteomes" id="UP000017938">
    <property type="component" value="Unassembled WGS sequence"/>
</dbReference>
<dbReference type="SUPFAM" id="SSF52980">
    <property type="entry name" value="Restriction endonuclease-like"/>
    <property type="match status" value="1"/>
</dbReference>
<dbReference type="AlphaFoldDB" id="R6TSB2"/>
<dbReference type="GO" id="GO:0033202">
    <property type="term" value="C:DNA helicase complex"/>
    <property type="evidence" value="ECO:0007669"/>
    <property type="project" value="TreeGrafter"/>
</dbReference>
<dbReference type="InterPro" id="IPR027417">
    <property type="entry name" value="P-loop_NTPase"/>
</dbReference>
<dbReference type="Gene3D" id="3.90.320.10">
    <property type="match status" value="1"/>
</dbReference>
<dbReference type="GO" id="GO:0005524">
    <property type="term" value="F:ATP binding"/>
    <property type="evidence" value="ECO:0007669"/>
    <property type="project" value="UniProtKB-UniRule"/>
</dbReference>
<reference evidence="17" key="1">
    <citation type="submission" date="2012-11" db="EMBL/GenBank/DDBJ databases">
        <title>Dependencies among metagenomic species, viruses, plasmids and units of genetic variation.</title>
        <authorList>
            <person name="Nielsen H.B."/>
            <person name="Almeida M."/>
            <person name="Juncker A.S."/>
            <person name="Rasmussen S."/>
            <person name="Li J."/>
            <person name="Sunagawa S."/>
            <person name="Plichta D."/>
            <person name="Gautier L."/>
            <person name="Le Chatelier E."/>
            <person name="Peletier E."/>
            <person name="Bonde I."/>
            <person name="Nielsen T."/>
            <person name="Manichanh C."/>
            <person name="Arumugam M."/>
            <person name="Batto J."/>
            <person name="Santos M.B.Q.D."/>
            <person name="Blom N."/>
            <person name="Borruel N."/>
            <person name="Burgdorf K.S."/>
            <person name="Boumezbeur F."/>
            <person name="Casellas F."/>
            <person name="Dore J."/>
            <person name="Guarner F."/>
            <person name="Hansen T."/>
            <person name="Hildebrand F."/>
            <person name="Kaas R.S."/>
            <person name="Kennedy S."/>
            <person name="Kristiansen K."/>
            <person name="Kultima J.R."/>
            <person name="Leonard P."/>
            <person name="Levenez F."/>
            <person name="Lund O."/>
            <person name="Moumen B."/>
            <person name="Le Paslier D."/>
            <person name="Pons N."/>
            <person name="Pedersen O."/>
            <person name="Prifti E."/>
            <person name="Qin J."/>
            <person name="Raes J."/>
            <person name="Tap J."/>
            <person name="Tims S."/>
            <person name="Ussery D.W."/>
            <person name="Yamada T."/>
            <person name="MetaHit consortium"/>
            <person name="Renault P."/>
            <person name="Sicheritz-Ponten T."/>
            <person name="Bork P."/>
            <person name="Wang J."/>
            <person name="Brunak S."/>
            <person name="Ehrlich S.D."/>
        </authorList>
    </citation>
    <scope>NUCLEOTIDE SEQUENCE [LARGE SCALE GENOMIC DNA]</scope>
</reference>
<protein>
    <recommendedName>
        <fullName evidence="12">DNA 3'-5' helicase</fullName>
        <ecNumber evidence="12">5.6.2.4</ecNumber>
    </recommendedName>
</protein>
<evidence type="ECO:0000259" key="16">
    <source>
        <dbReference type="PROSITE" id="PS51217"/>
    </source>
</evidence>
<evidence type="ECO:0000313" key="18">
    <source>
        <dbReference type="Proteomes" id="UP000017938"/>
    </source>
</evidence>
<evidence type="ECO:0000256" key="13">
    <source>
        <dbReference type="ARBA" id="ARBA00048988"/>
    </source>
</evidence>
<dbReference type="InterPro" id="IPR000212">
    <property type="entry name" value="DNA_helicase_UvrD/REP"/>
</dbReference>
<dbReference type="GO" id="GO:0043138">
    <property type="term" value="F:3'-5' DNA helicase activity"/>
    <property type="evidence" value="ECO:0007669"/>
    <property type="project" value="UniProtKB-EC"/>
</dbReference>
<dbReference type="InterPro" id="IPR014016">
    <property type="entry name" value="UvrD-like_ATP-bd"/>
</dbReference>
<name>R6TSB2_9BACT</name>
<dbReference type="GO" id="GO:0016887">
    <property type="term" value="F:ATP hydrolysis activity"/>
    <property type="evidence" value="ECO:0007669"/>
    <property type="project" value="RHEA"/>
</dbReference>
<dbReference type="InterPro" id="IPR038726">
    <property type="entry name" value="PDDEXK_AddAB-type"/>
</dbReference>
<gene>
    <name evidence="17" type="ORF">BN580_01067</name>
</gene>
<organism evidence="17 18">
    <name type="scientific">Candidatus Colimorpha enterica</name>
    <dbReference type="NCBI Taxonomy" id="3083063"/>
    <lineage>
        <taxon>Bacteria</taxon>
        <taxon>Pseudomonadati</taxon>
        <taxon>Bacteroidota</taxon>
        <taxon>Bacteroidia</taxon>
        <taxon>Bacteroidales</taxon>
        <taxon>Candidatus Colimorpha</taxon>
    </lineage>
</organism>
<sequence>MLVVTFTKAAASELKERISSALSDAIADNPGDRRLQRQFVLLQKAQISTIHGFCLDLIKKNFDRLGISPSSKVSDEAQTSLMKQQTADNVIDNYYSGLPGYDDIENFADFADNFISLKDDRLSSILISVYDRVSSFPQGIGFLSDSAKELEKVADEGINGTVFGRLIKEHMTGLFSYYRDVFSDACEYFRDGDVFENKYLPAFEYEYGFVSSLLAAAEAGDTEKVGDIIAYRSPVKLGAVKKELQTEESSFYREVRESFTKNALNRLTEQFLSQNDETVRKTARKTHDFVYKLYLFLSAFDRLFSAEKRKRDLLDYNDLERFAYDLLVGADGMPTETAKEISRGYDDIYIDEYQDVNRVQDAIFAAISSESSRFMVGDIKQSIYGFRGAEPSIFAGYRLNGEIDKIYLRHNFRCDAPIIDFVNLVCGTLFTSAGKTVPYDETDALVCGKAESGDAPVEIAVIDTGDFRAQGRRATEADFVADRIGRLIAEGYRPGDICILLRSASRAAAMYEDALSARGIICRNQLKRDLFVNPEVLLVMDILNVIDNPSRDIYLAGALKSPVFDFSLSELVRIRKCSADGSLYSALKKYAGTNEAGAAKCRNFLDRLEAYRKLAAEPVDRLIWAIYCDTHIFALATGSDGEQDKKANLLMLYDYARKFESGSYRGLYNFIRYINDVLESGAGFEAAASESDNAVRIMTIHQSKGLEFPVVFLSDCGSAFSDADIKDRVLINRDFGTTMKLSDETGLASYDTVMRRAEAVGIKQISCDEEMRVLYVALTRAIKKLIVTAADTDPDTLISSSKMKARFGRSGNGYAYRTADSYISWILMAAHGYSVNVIHPEDNGEAQELSETADIVPAFSPDEVSALAERFRERFSFVYPGAGQNIPAKLSVSELYPEVLDDYADAAKYSPDGADRMKMPAFVSEASATAADIGTATHQFMQFCDFGLLGGKGVDSEIVRLTSRGFIDAHTASLADRAAITRFTETPLFPALRDAEFIRRELRFNIRLPAGMFTADPLMRAALSDETVLVQGIMDCVFTDGNGRLTVLDYKTDRIPYELRHDRCAAREYIINRHIGQLSYYRLACREMMQRDVDRVLIYSFSLSEAIEIPKERFTEA</sequence>
<dbReference type="Gene3D" id="1.10.486.10">
    <property type="entry name" value="PCRA, domain 4"/>
    <property type="match status" value="1"/>
</dbReference>
<evidence type="ECO:0000256" key="10">
    <source>
        <dbReference type="ARBA" id="ARBA00023235"/>
    </source>
</evidence>
<dbReference type="Gene3D" id="3.40.50.300">
    <property type="entry name" value="P-loop containing nucleotide triphosphate hydrolases"/>
    <property type="match status" value="4"/>
</dbReference>
<evidence type="ECO:0000256" key="9">
    <source>
        <dbReference type="ARBA" id="ARBA00023204"/>
    </source>
</evidence>
<dbReference type="Pfam" id="PF12705">
    <property type="entry name" value="PDDEXK_1"/>
    <property type="match status" value="1"/>
</dbReference>
<evidence type="ECO:0000256" key="5">
    <source>
        <dbReference type="ARBA" id="ARBA00022806"/>
    </source>
</evidence>
<comment type="caution">
    <text evidence="17">The sequence shown here is derived from an EMBL/GenBank/DDBJ whole genome shotgun (WGS) entry which is preliminary data.</text>
</comment>
<dbReference type="Pfam" id="PF13361">
    <property type="entry name" value="UvrD_C"/>
    <property type="match status" value="1"/>
</dbReference>
<dbReference type="GO" id="GO:0003677">
    <property type="term" value="F:DNA binding"/>
    <property type="evidence" value="ECO:0007669"/>
    <property type="project" value="UniProtKB-KW"/>
</dbReference>
<feature type="domain" description="UvrD-like helicase C-terminal" evidence="16">
    <location>
        <begin position="416"/>
        <end position="705"/>
    </location>
</feature>
<keyword evidence="8" id="KW-0238">DNA-binding</keyword>
<evidence type="ECO:0000256" key="14">
    <source>
        <dbReference type="PROSITE-ProRule" id="PRU00560"/>
    </source>
</evidence>
<dbReference type="SUPFAM" id="SSF52540">
    <property type="entry name" value="P-loop containing nucleoside triphosphate hydrolases"/>
    <property type="match status" value="1"/>
</dbReference>
<dbReference type="PROSITE" id="PS51198">
    <property type="entry name" value="UVRD_HELICASE_ATP_BIND"/>
    <property type="match status" value="1"/>
</dbReference>
<keyword evidence="2 14" id="KW-0547">Nucleotide-binding</keyword>
<comment type="catalytic activity">
    <reaction evidence="11">
        <text>Couples ATP hydrolysis with the unwinding of duplex DNA by translocating in the 3'-5' direction.</text>
        <dbReference type="EC" id="5.6.2.4"/>
    </reaction>
</comment>
<dbReference type="PROSITE" id="PS51217">
    <property type="entry name" value="UVRD_HELICASE_CTER"/>
    <property type="match status" value="1"/>
</dbReference>
<feature type="domain" description="UvrD-like helicase ATP-binding" evidence="15">
    <location>
        <begin position="1"/>
        <end position="415"/>
    </location>
</feature>
<comment type="caution">
    <text evidence="14">Lacks conserved residue(s) required for the propagation of feature annotation.</text>
</comment>
<comment type="catalytic activity">
    <reaction evidence="13">
        <text>ATP + H2O = ADP + phosphate + H(+)</text>
        <dbReference type="Rhea" id="RHEA:13065"/>
        <dbReference type="ChEBI" id="CHEBI:15377"/>
        <dbReference type="ChEBI" id="CHEBI:15378"/>
        <dbReference type="ChEBI" id="CHEBI:30616"/>
        <dbReference type="ChEBI" id="CHEBI:43474"/>
        <dbReference type="ChEBI" id="CHEBI:456216"/>
        <dbReference type="EC" id="5.6.2.4"/>
    </reaction>
</comment>
<evidence type="ECO:0000256" key="2">
    <source>
        <dbReference type="ARBA" id="ARBA00022741"/>
    </source>
</evidence>
<evidence type="ECO:0000256" key="8">
    <source>
        <dbReference type="ARBA" id="ARBA00023125"/>
    </source>
</evidence>
<dbReference type="PANTHER" id="PTHR11070:SF48">
    <property type="entry name" value="ATP-DEPENDENT HELICASE_NUCLEASE SUBUNIT A"/>
    <property type="match status" value="1"/>
</dbReference>
<dbReference type="InterPro" id="IPR011335">
    <property type="entry name" value="Restrct_endonuc-II-like"/>
</dbReference>
<keyword evidence="3" id="KW-0227">DNA damage</keyword>
<keyword evidence="7 14" id="KW-0067">ATP-binding</keyword>
<keyword evidence="5 14" id="KW-0347">Helicase</keyword>
<evidence type="ECO:0000256" key="11">
    <source>
        <dbReference type="ARBA" id="ARBA00034617"/>
    </source>
</evidence>
<dbReference type="PANTHER" id="PTHR11070">
    <property type="entry name" value="UVRD / RECB / PCRA DNA HELICASE FAMILY MEMBER"/>
    <property type="match status" value="1"/>
</dbReference>
<evidence type="ECO:0000256" key="6">
    <source>
        <dbReference type="ARBA" id="ARBA00022839"/>
    </source>
</evidence>
<accession>R6TSB2</accession>
<keyword evidence="10" id="KW-0413">Isomerase</keyword>
<dbReference type="InterPro" id="IPR014017">
    <property type="entry name" value="DNA_helicase_UvrD-like_C"/>
</dbReference>
<evidence type="ECO:0000256" key="12">
    <source>
        <dbReference type="ARBA" id="ARBA00034808"/>
    </source>
</evidence>
<keyword evidence="6 17" id="KW-0269">Exonuclease</keyword>
<dbReference type="EMBL" id="CBFW010000120">
    <property type="protein sequence ID" value="CDC72709.1"/>
    <property type="molecule type" value="Genomic_DNA"/>
</dbReference>
<keyword evidence="1" id="KW-0540">Nuclease</keyword>
<evidence type="ECO:0000256" key="4">
    <source>
        <dbReference type="ARBA" id="ARBA00022801"/>
    </source>
</evidence>
<evidence type="ECO:0000256" key="7">
    <source>
        <dbReference type="ARBA" id="ARBA00022840"/>
    </source>
</evidence>
<dbReference type="GO" id="GO:0000725">
    <property type="term" value="P:recombinational repair"/>
    <property type="evidence" value="ECO:0007669"/>
    <property type="project" value="TreeGrafter"/>
</dbReference>
<dbReference type="STRING" id="1263015.BN580_01067"/>
<evidence type="ECO:0000256" key="3">
    <source>
        <dbReference type="ARBA" id="ARBA00022763"/>
    </source>
</evidence>
<dbReference type="EC" id="5.6.2.4" evidence="12"/>
<evidence type="ECO:0000256" key="1">
    <source>
        <dbReference type="ARBA" id="ARBA00022722"/>
    </source>
</evidence>
<keyword evidence="9" id="KW-0234">DNA repair</keyword>